<proteinExistence type="predicted"/>
<dbReference type="PANTHER" id="PTHR37017:SF11">
    <property type="entry name" value="ESTERASE_LIPASE_THIOESTERASE DOMAIN-CONTAINING PROTEIN"/>
    <property type="match status" value="1"/>
</dbReference>
<dbReference type="EMBL" id="QGMK01001393">
    <property type="protein sequence ID" value="TVY68864.1"/>
    <property type="molecule type" value="Genomic_DNA"/>
</dbReference>
<evidence type="ECO:0000259" key="1">
    <source>
        <dbReference type="Pfam" id="PF12697"/>
    </source>
</evidence>
<dbReference type="InterPro" id="IPR029058">
    <property type="entry name" value="AB_hydrolase_fold"/>
</dbReference>
<name>A0A8T9C301_9HELO</name>
<keyword evidence="3" id="KW-1185">Reference proteome</keyword>
<dbReference type="Proteomes" id="UP000469558">
    <property type="component" value="Unassembled WGS sequence"/>
</dbReference>
<organism evidence="2 3">
    <name type="scientific">Lachnellula suecica</name>
    <dbReference type="NCBI Taxonomy" id="602035"/>
    <lineage>
        <taxon>Eukaryota</taxon>
        <taxon>Fungi</taxon>
        <taxon>Dikarya</taxon>
        <taxon>Ascomycota</taxon>
        <taxon>Pezizomycotina</taxon>
        <taxon>Leotiomycetes</taxon>
        <taxon>Helotiales</taxon>
        <taxon>Lachnaceae</taxon>
        <taxon>Lachnellula</taxon>
    </lineage>
</organism>
<protein>
    <recommendedName>
        <fullName evidence="1">AB hydrolase-1 domain-containing protein</fullName>
    </recommendedName>
</protein>
<gene>
    <name evidence="2" type="ORF">LSUE1_G006831</name>
</gene>
<reference evidence="2 3" key="1">
    <citation type="submission" date="2018-05" db="EMBL/GenBank/DDBJ databases">
        <title>Genome sequencing and assembly of the regulated plant pathogen Lachnellula willkommii and related sister species for the development of diagnostic species identification markers.</title>
        <authorList>
            <person name="Giroux E."/>
            <person name="Bilodeau G."/>
        </authorList>
    </citation>
    <scope>NUCLEOTIDE SEQUENCE [LARGE SCALE GENOMIC DNA]</scope>
    <source>
        <strain evidence="2 3">CBS 268.59</strain>
    </source>
</reference>
<dbReference type="InterPro" id="IPR000073">
    <property type="entry name" value="AB_hydrolase_1"/>
</dbReference>
<evidence type="ECO:0000313" key="3">
    <source>
        <dbReference type="Proteomes" id="UP000469558"/>
    </source>
</evidence>
<dbReference type="PANTHER" id="PTHR37017">
    <property type="entry name" value="AB HYDROLASE-1 DOMAIN-CONTAINING PROTEIN-RELATED"/>
    <property type="match status" value="1"/>
</dbReference>
<sequence>MPSSKSTILIIQGSFQTSLVYSALQDGLKARGYPVVHPTLPSCNNTSTLDFPNITLIDDALVVRLKLIKLIEYEQRDVFVVLHSYGGLVGSEAIPVELTHSHRSSHGLLGGVTHLFFFAAFLIPAGQSVLSAFWESPNGDVRPDGRFDVRNGAHTLYSDLPEEEAKMCEEKMIPQSYEVQKTALTREAWTYVPSTYLVCENDQAVPASFQSTFAEMAKSTVLKCSAGHSPQLSETGMLVERIVEAAEKSISHGK</sequence>
<accession>A0A8T9C301</accession>
<dbReference type="Gene3D" id="3.40.50.1820">
    <property type="entry name" value="alpha/beta hydrolase"/>
    <property type="match status" value="1"/>
</dbReference>
<dbReference type="SUPFAM" id="SSF53474">
    <property type="entry name" value="alpha/beta-Hydrolases"/>
    <property type="match status" value="1"/>
</dbReference>
<dbReference type="AlphaFoldDB" id="A0A8T9C301"/>
<dbReference type="InterPro" id="IPR052897">
    <property type="entry name" value="Sec-Metab_Biosynth_Hydrolase"/>
</dbReference>
<feature type="domain" description="AB hydrolase-1" evidence="1">
    <location>
        <begin position="10"/>
        <end position="234"/>
    </location>
</feature>
<dbReference type="OrthoDB" id="1263307at2759"/>
<evidence type="ECO:0000313" key="2">
    <source>
        <dbReference type="EMBL" id="TVY68864.1"/>
    </source>
</evidence>
<dbReference type="Pfam" id="PF12697">
    <property type="entry name" value="Abhydrolase_6"/>
    <property type="match status" value="1"/>
</dbReference>
<comment type="caution">
    <text evidence="2">The sequence shown here is derived from an EMBL/GenBank/DDBJ whole genome shotgun (WGS) entry which is preliminary data.</text>
</comment>